<protein>
    <submittedName>
        <fullName evidence="2">Glycosyltransferase</fullName>
    </submittedName>
</protein>
<dbReference type="Pfam" id="PF00535">
    <property type="entry name" value="Glycos_transf_2"/>
    <property type="match status" value="1"/>
</dbReference>
<comment type="caution">
    <text evidence="2">The sequence shown here is derived from an EMBL/GenBank/DDBJ whole genome shotgun (WGS) entry which is preliminary data.</text>
</comment>
<dbReference type="Proteomes" id="UP000598971">
    <property type="component" value="Unassembled WGS sequence"/>
</dbReference>
<accession>A0A8J8FEX1</accession>
<dbReference type="CDD" id="cd04196">
    <property type="entry name" value="GT_2_like_d"/>
    <property type="match status" value="1"/>
</dbReference>
<dbReference type="EMBL" id="WHPF01000005">
    <property type="protein sequence ID" value="NNV55523.1"/>
    <property type="molecule type" value="Genomic_DNA"/>
</dbReference>
<dbReference type="PANTHER" id="PTHR22916:SF3">
    <property type="entry name" value="UDP-GLCNAC:BETAGAL BETA-1,3-N-ACETYLGLUCOSAMINYLTRANSFERASE-LIKE PROTEIN 1"/>
    <property type="match status" value="1"/>
</dbReference>
<organism evidence="2 3">
    <name type="scientific">Limnovirga soli</name>
    <dbReference type="NCBI Taxonomy" id="2656915"/>
    <lineage>
        <taxon>Bacteria</taxon>
        <taxon>Pseudomonadati</taxon>
        <taxon>Bacteroidota</taxon>
        <taxon>Chitinophagia</taxon>
        <taxon>Chitinophagales</taxon>
        <taxon>Chitinophagaceae</taxon>
        <taxon>Limnovirga</taxon>
    </lineage>
</organism>
<dbReference type="Gene3D" id="3.90.550.10">
    <property type="entry name" value="Spore Coat Polysaccharide Biosynthesis Protein SpsA, Chain A"/>
    <property type="match status" value="1"/>
</dbReference>
<evidence type="ECO:0000259" key="1">
    <source>
        <dbReference type="Pfam" id="PF00535"/>
    </source>
</evidence>
<dbReference type="SUPFAM" id="SSF53448">
    <property type="entry name" value="Nucleotide-diphospho-sugar transferases"/>
    <property type="match status" value="1"/>
</dbReference>
<dbReference type="GO" id="GO:0016758">
    <property type="term" value="F:hexosyltransferase activity"/>
    <property type="evidence" value="ECO:0007669"/>
    <property type="project" value="UniProtKB-ARBA"/>
</dbReference>
<reference evidence="2" key="1">
    <citation type="submission" date="2019-10" db="EMBL/GenBank/DDBJ databases">
        <title>Draft genome sequence of Panacibacter sp. KCS-6.</title>
        <authorList>
            <person name="Yim K.J."/>
        </authorList>
    </citation>
    <scope>NUCLEOTIDE SEQUENCE</scope>
    <source>
        <strain evidence="2">KCS-6</strain>
    </source>
</reference>
<dbReference type="PANTHER" id="PTHR22916">
    <property type="entry name" value="GLYCOSYLTRANSFERASE"/>
    <property type="match status" value="1"/>
</dbReference>
<evidence type="ECO:0000313" key="3">
    <source>
        <dbReference type="Proteomes" id="UP000598971"/>
    </source>
</evidence>
<feature type="domain" description="Glycosyltransferase 2-like" evidence="1">
    <location>
        <begin position="4"/>
        <end position="159"/>
    </location>
</feature>
<sequence>MSISVVMATYNGAAFIKEQIDSILSQLPDDSELIISDDGSTDNTIAIIKAYNDPCIRLIQNQQKKGAIGNFENGLQQASGDFIFLADQDDIWLPDKVNTCLQYLTNCDMVVADCSIVNQQLEVIQPSMFSLYQSKPGLIPNFIRNRYVGCCMAFRKDILAIALPFPKHIPQHDIWLGFVTDLFYTSCFIPQKLLLYRRHMGNASVTSQKSPFSLGKKLQFRFNTIRYLPLLLIRKNKHRQS</sequence>
<dbReference type="InterPro" id="IPR029044">
    <property type="entry name" value="Nucleotide-diphossugar_trans"/>
</dbReference>
<name>A0A8J8FEX1_9BACT</name>
<gene>
    <name evidence="2" type="ORF">GD597_08645</name>
</gene>
<evidence type="ECO:0000313" key="2">
    <source>
        <dbReference type="EMBL" id="NNV55523.1"/>
    </source>
</evidence>
<dbReference type="RefSeq" id="WP_171607445.1">
    <property type="nucleotide sequence ID" value="NZ_WHPF01000005.1"/>
</dbReference>
<keyword evidence="3" id="KW-1185">Reference proteome</keyword>
<dbReference type="InterPro" id="IPR001173">
    <property type="entry name" value="Glyco_trans_2-like"/>
</dbReference>
<dbReference type="AlphaFoldDB" id="A0A8J8FEX1"/>
<proteinExistence type="predicted"/>